<dbReference type="EMBL" id="MU005773">
    <property type="protein sequence ID" value="KAF2707894.1"/>
    <property type="molecule type" value="Genomic_DNA"/>
</dbReference>
<feature type="compositionally biased region" description="Polar residues" evidence="1">
    <location>
        <begin position="995"/>
        <end position="1013"/>
    </location>
</feature>
<feature type="compositionally biased region" description="Polar residues" evidence="1">
    <location>
        <begin position="1078"/>
        <end position="1089"/>
    </location>
</feature>
<feature type="compositionally biased region" description="Low complexity" evidence="1">
    <location>
        <begin position="887"/>
        <end position="905"/>
    </location>
</feature>
<feature type="compositionally biased region" description="Basic residues" evidence="1">
    <location>
        <begin position="837"/>
        <end position="850"/>
    </location>
</feature>
<feature type="compositionally biased region" description="Basic and acidic residues" evidence="1">
    <location>
        <begin position="980"/>
        <end position="989"/>
    </location>
</feature>
<feature type="compositionally biased region" description="Basic and acidic residues" evidence="1">
    <location>
        <begin position="1201"/>
        <end position="1224"/>
    </location>
</feature>
<evidence type="ECO:0000256" key="1">
    <source>
        <dbReference type="SAM" id="MobiDB-lite"/>
    </source>
</evidence>
<feature type="compositionally biased region" description="Acidic residues" evidence="1">
    <location>
        <begin position="935"/>
        <end position="950"/>
    </location>
</feature>
<feature type="compositionally biased region" description="Low complexity" evidence="1">
    <location>
        <begin position="1150"/>
        <end position="1159"/>
    </location>
</feature>
<feature type="compositionally biased region" description="Basic and acidic residues" evidence="1">
    <location>
        <begin position="1043"/>
        <end position="1059"/>
    </location>
</feature>
<feature type="compositionally biased region" description="Acidic residues" evidence="1">
    <location>
        <begin position="256"/>
        <end position="266"/>
    </location>
</feature>
<name>A0A6G1K4V0_9PLEO</name>
<sequence length="1368" mass="148099">MLITTFFFFSGSQVPHSWGFLDDSFGPHRLHNVFTMAEWDPVKWHLDRGLIYTHPDERVKGDLYPLEYYKYPDDIFGGTWEEGRQAIDDFDWGDEKQLDDGNVVWEAGLHEMDTFDWKQDSRDEQHNNSGTEVGTAKHEPSIKTSPQFHTDLAAPLQDGEHDPLSLPIRIESTPLPVRDLPDYFAIGEVPVREAEEGLSVRPPKEHVDEGVSLASPPSVEGQSRNDASGKVTMVDGEAVEDQGNMPDPHSSNSGDEAMDIDVEGQEEGTTTDGSASLTLVRLSDGAGPSTNDASDAADHAQIMQNDEDIDSQPGSEEMIVDEAATENRSLLSWHPTYENDQLLVSVVAPDSREVDNTQEQLPKAGSTAGVSKVDGILEVDQRLVGQSPVTENSIGDVVDVPSESISSDSDAAVLVDDTTLHPFSETLRETQTALPVLNTHPNTVAVEREDFDLGTGITVTDATDDGSTAHDHHVSNPLDLPYLFPLSQNCATDRFDTQEDLEAYGAAISGENVGSCSPVPDTEQAELDGQDIDMADSTAADMMVEITAAKEESRSIYRELKDASAAIQSQDVAATTPSEDAHRVLPETQHNGFDATPAPNTTITPDAENLDVGNVFYPKEGSTGTRVSTHELPPSPWIPEADRADVSVHDEAENESFLSTRCSPVVTDTTSEFSDAPSHISQDDLDQASAPDLPTNGQDATGESVGTKSTFQDKQSEIQSPQHVSAEPVQVDGDRDEQVELNSNDISNAAVTEDNDEIATISNTGAMEFEGVDENDEDEDDGVSTEEDADEMDLDEAEIAVTTPTKNPPHVPSTPHTLQASTPAQAATSSSNTSTPKKTRSGLKRQRIAKPKAAGSSEKKEKTPDPVSDSDGPAKKKVKTGKGEVWAAFTSKSKPSATKKAMSKAGQKTTADTQRTAKGKKKKTEELPDEVFKEQDEDMGIAESESEAEAGAESKDIDPDEALVQIMFKSPKSKPLIKKPPNERAKKEQPPQANPKVQNKTLDMSAAKQNTSGDEPLRRYKPTSLVSAPVSTPSAKKVTPGKSRKDEQLAITYGKKETETEAQDTVDIVDTSKHEARQNSGGDLRMTSSDPPPAHFNRCKSKMDGLIDLAKDTLSASSKKSLPPPSPSPDKKTKKPAVLRKRGRPRKDASTAAATQSQSPTVDMASKSPMDKREGSNRKSLLHRRNHSAATSVSSTSTNKHALELHYEKRTTRSDLKQVVRRPDYSVNVDIGIDASDDGNEDAGAEMDTETDAEDTAGESREASPAPKPSAKAAPKTPAAKTKGKKATTPKATPKPKATVANAPEDAPKNKYGFKKNKNDNSPRFTRTKKGELDKAKQDEEKETNVAKRTRCAEKGKERDGNARRKSD</sequence>
<dbReference type="OrthoDB" id="3801566at2759"/>
<feature type="compositionally biased region" description="Polar residues" evidence="1">
    <location>
        <begin position="1024"/>
        <end position="1034"/>
    </location>
</feature>
<feature type="compositionally biased region" description="Polar residues" evidence="1">
    <location>
        <begin position="906"/>
        <end position="916"/>
    </location>
</feature>
<feature type="compositionally biased region" description="Basic and acidic residues" evidence="1">
    <location>
        <begin position="1329"/>
        <end position="1368"/>
    </location>
</feature>
<feature type="compositionally biased region" description="Basic and acidic residues" evidence="1">
    <location>
        <begin position="923"/>
        <end position="934"/>
    </location>
</feature>
<organism evidence="2 3">
    <name type="scientific">Pleomassaria siparia CBS 279.74</name>
    <dbReference type="NCBI Taxonomy" id="1314801"/>
    <lineage>
        <taxon>Eukaryota</taxon>
        <taxon>Fungi</taxon>
        <taxon>Dikarya</taxon>
        <taxon>Ascomycota</taxon>
        <taxon>Pezizomycotina</taxon>
        <taxon>Dothideomycetes</taxon>
        <taxon>Pleosporomycetidae</taxon>
        <taxon>Pleosporales</taxon>
        <taxon>Pleomassariaceae</taxon>
        <taxon>Pleomassaria</taxon>
    </lineage>
</organism>
<feature type="compositionally biased region" description="Low complexity" evidence="1">
    <location>
        <begin position="1289"/>
        <end position="1299"/>
    </location>
</feature>
<feature type="compositionally biased region" description="Low complexity" evidence="1">
    <location>
        <begin position="1188"/>
        <end position="1198"/>
    </location>
</feature>
<evidence type="ECO:0000313" key="2">
    <source>
        <dbReference type="EMBL" id="KAF2707894.1"/>
    </source>
</evidence>
<feature type="compositionally biased region" description="Basic residues" evidence="1">
    <location>
        <begin position="1132"/>
        <end position="1145"/>
    </location>
</feature>
<feature type="region of interest" description="Disordered" evidence="1">
    <location>
        <begin position="195"/>
        <end position="316"/>
    </location>
</feature>
<feature type="compositionally biased region" description="Basic and acidic residues" evidence="1">
    <location>
        <begin position="1101"/>
        <end position="1111"/>
    </location>
</feature>
<feature type="region of interest" description="Disordered" evidence="1">
    <location>
        <begin position="116"/>
        <end position="143"/>
    </location>
</feature>
<feature type="compositionally biased region" description="Low complexity" evidence="1">
    <location>
        <begin position="819"/>
        <end position="836"/>
    </location>
</feature>
<feature type="compositionally biased region" description="Polar residues" evidence="1">
    <location>
        <begin position="695"/>
        <end position="723"/>
    </location>
</feature>
<feature type="compositionally biased region" description="Basic and acidic residues" evidence="1">
    <location>
        <begin position="116"/>
        <end position="126"/>
    </location>
</feature>
<feature type="compositionally biased region" description="Acidic residues" evidence="1">
    <location>
        <begin position="1235"/>
        <end position="1257"/>
    </location>
</feature>
<protein>
    <submittedName>
        <fullName evidence="2">Uncharacterized protein</fullName>
    </submittedName>
</protein>
<reference evidence="2" key="1">
    <citation type="journal article" date="2020" name="Stud. Mycol.">
        <title>101 Dothideomycetes genomes: a test case for predicting lifestyles and emergence of pathogens.</title>
        <authorList>
            <person name="Haridas S."/>
            <person name="Albert R."/>
            <person name="Binder M."/>
            <person name="Bloem J."/>
            <person name="Labutti K."/>
            <person name="Salamov A."/>
            <person name="Andreopoulos B."/>
            <person name="Baker S."/>
            <person name="Barry K."/>
            <person name="Bills G."/>
            <person name="Bluhm B."/>
            <person name="Cannon C."/>
            <person name="Castanera R."/>
            <person name="Culley D."/>
            <person name="Daum C."/>
            <person name="Ezra D."/>
            <person name="Gonzalez J."/>
            <person name="Henrissat B."/>
            <person name="Kuo A."/>
            <person name="Liang C."/>
            <person name="Lipzen A."/>
            <person name="Lutzoni F."/>
            <person name="Magnuson J."/>
            <person name="Mondo S."/>
            <person name="Nolan M."/>
            <person name="Ohm R."/>
            <person name="Pangilinan J."/>
            <person name="Park H.-J."/>
            <person name="Ramirez L."/>
            <person name="Alfaro M."/>
            <person name="Sun H."/>
            <person name="Tritt A."/>
            <person name="Yoshinaga Y."/>
            <person name="Zwiers L.-H."/>
            <person name="Turgeon B."/>
            <person name="Goodwin S."/>
            <person name="Spatafora J."/>
            <person name="Crous P."/>
            <person name="Grigoriev I."/>
        </authorList>
    </citation>
    <scope>NUCLEOTIDE SEQUENCE</scope>
    <source>
        <strain evidence="2">CBS 279.74</strain>
    </source>
</reference>
<dbReference type="Proteomes" id="UP000799428">
    <property type="component" value="Unassembled WGS sequence"/>
</dbReference>
<feature type="region of interest" description="Disordered" evidence="1">
    <location>
        <begin position="763"/>
        <end position="1368"/>
    </location>
</feature>
<evidence type="ECO:0000313" key="3">
    <source>
        <dbReference type="Proteomes" id="UP000799428"/>
    </source>
</evidence>
<keyword evidence="3" id="KW-1185">Reference proteome</keyword>
<feature type="compositionally biased region" description="Polar residues" evidence="1">
    <location>
        <begin position="267"/>
        <end position="277"/>
    </location>
</feature>
<gene>
    <name evidence="2" type="ORF">K504DRAFT_46346</name>
</gene>
<feature type="compositionally biased region" description="Acidic residues" evidence="1">
    <location>
        <begin position="770"/>
        <end position="798"/>
    </location>
</feature>
<feature type="region of interest" description="Disordered" evidence="1">
    <location>
        <begin position="587"/>
        <end position="640"/>
    </location>
</feature>
<feature type="region of interest" description="Disordered" evidence="1">
    <location>
        <begin position="668"/>
        <end position="736"/>
    </location>
</feature>
<feature type="compositionally biased region" description="Low complexity" evidence="1">
    <location>
        <begin position="1263"/>
        <end position="1281"/>
    </location>
</feature>
<accession>A0A6G1K4V0</accession>
<proteinExistence type="predicted"/>